<organism evidence="9 10">
    <name type="scientific">Lachnellula willkommii</name>
    <dbReference type="NCBI Taxonomy" id="215461"/>
    <lineage>
        <taxon>Eukaryota</taxon>
        <taxon>Fungi</taxon>
        <taxon>Dikarya</taxon>
        <taxon>Ascomycota</taxon>
        <taxon>Pezizomycotina</taxon>
        <taxon>Leotiomycetes</taxon>
        <taxon>Helotiales</taxon>
        <taxon>Lachnaceae</taxon>
        <taxon>Lachnellula</taxon>
    </lineage>
</organism>
<proteinExistence type="inferred from homology"/>
<dbReference type="PANTHER" id="PTHR46300">
    <property type="entry name" value="P450, PUTATIVE (EUROFUNG)-RELATED-RELATED"/>
    <property type="match status" value="1"/>
</dbReference>
<comment type="cofactor">
    <cofactor evidence="1">
        <name>heme</name>
        <dbReference type="ChEBI" id="CHEBI:30413"/>
    </cofactor>
</comment>
<dbReference type="GO" id="GO:0005506">
    <property type="term" value="F:iron ion binding"/>
    <property type="evidence" value="ECO:0007669"/>
    <property type="project" value="InterPro"/>
</dbReference>
<evidence type="ECO:0000256" key="7">
    <source>
        <dbReference type="ARBA" id="ARBA00023033"/>
    </source>
</evidence>
<evidence type="ECO:0000313" key="10">
    <source>
        <dbReference type="Proteomes" id="UP000315522"/>
    </source>
</evidence>
<keyword evidence="8" id="KW-0472">Membrane</keyword>
<keyword evidence="8" id="KW-1133">Transmembrane helix</keyword>
<accession>A0A559LYU0</accession>
<keyword evidence="5" id="KW-0560">Oxidoreductase</keyword>
<evidence type="ECO:0000256" key="8">
    <source>
        <dbReference type="SAM" id="Phobius"/>
    </source>
</evidence>
<name>A0A559LYU0_9HELO</name>
<evidence type="ECO:0000256" key="4">
    <source>
        <dbReference type="ARBA" id="ARBA00022723"/>
    </source>
</evidence>
<sequence length="115" mass="12625">MAILSPTALTVSVCFLALYVIIRLLRGNGNGRPLPPGPKGLPVLGNINDLPKPNEPEWQHWLQHKDLYGPISSVTVLGQTMVIISDPEVAFEIMRDRSAINSSRPGQIFSGEMYT</sequence>
<keyword evidence="3" id="KW-0349">Heme</keyword>
<reference evidence="9 10" key="1">
    <citation type="submission" date="2018-05" db="EMBL/GenBank/DDBJ databases">
        <title>Genome sequencing and assembly of the regulated plant pathogen Lachnellula willkommii and related sister species for the development of diagnostic species identification markers.</title>
        <authorList>
            <person name="Giroux E."/>
            <person name="Bilodeau G."/>
        </authorList>
    </citation>
    <scope>NUCLEOTIDE SEQUENCE [LARGE SCALE GENOMIC DNA]</scope>
    <source>
        <strain evidence="9 10">CBS 172.35</strain>
    </source>
</reference>
<protein>
    <submittedName>
        <fullName evidence="9">Multifunctional cytochrome P450 monooxygenase</fullName>
    </submittedName>
</protein>
<keyword evidence="4" id="KW-0479">Metal-binding</keyword>
<dbReference type="AlphaFoldDB" id="A0A559LYU0"/>
<evidence type="ECO:0000256" key="2">
    <source>
        <dbReference type="ARBA" id="ARBA00010617"/>
    </source>
</evidence>
<evidence type="ECO:0000256" key="3">
    <source>
        <dbReference type="ARBA" id="ARBA00022617"/>
    </source>
</evidence>
<feature type="transmembrane region" description="Helical" evidence="8">
    <location>
        <begin position="6"/>
        <end position="25"/>
    </location>
</feature>
<dbReference type="PANTHER" id="PTHR46300:SF7">
    <property type="entry name" value="P450, PUTATIVE (EUROFUNG)-RELATED"/>
    <property type="match status" value="1"/>
</dbReference>
<evidence type="ECO:0000256" key="6">
    <source>
        <dbReference type="ARBA" id="ARBA00023004"/>
    </source>
</evidence>
<keyword evidence="7 9" id="KW-0503">Monooxygenase</keyword>
<dbReference type="EMBL" id="QGML01005097">
    <property type="protein sequence ID" value="TVY85886.1"/>
    <property type="molecule type" value="Genomic_DNA"/>
</dbReference>
<dbReference type="Proteomes" id="UP000315522">
    <property type="component" value="Unassembled WGS sequence"/>
</dbReference>
<dbReference type="InterPro" id="IPR001128">
    <property type="entry name" value="Cyt_P450"/>
</dbReference>
<dbReference type="GO" id="GO:0016705">
    <property type="term" value="F:oxidoreductase activity, acting on paired donors, with incorporation or reduction of molecular oxygen"/>
    <property type="evidence" value="ECO:0007669"/>
    <property type="project" value="InterPro"/>
</dbReference>
<keyword evidence="10" id="KW-1185">Reference proteome</keyword>
<gene>
    <name evidence="9" type="primary">af510_1</name>
    <name evidence="9" type="ORF">LAWI1_G008401</name>
</gene>
<evidence type="ECO:0000256" key="1">
    <source>
        <dbReference type="ARBA" id="ARBA00001971"/>
    </source>
</evidence>
<dbReference type="InterPro" id="IPR050364">
    <property type="entry name" value="Cytochrome_P450_fung"/>
</dbReference>
<evidence type="ECO:0000256" key="5">
    <source>
        <dbReference type="ARBA" id="ARBA00023002"/>
    </source>
</evidence>
<comment type="similarity">
    <text evidence="2">Belongs to the cytochrome P450 family.</text>
</comment>
<dbReference type="GO" id="GO:0004497">
    <property type="term" value="F:monooxygenase activity"/>
    <property type="evidence" value="ECO:0007669"/>
    <property type="project" value="UniProtKB-KW"/>
</dbReference>
<dbReference type="SUPFAM" id="SSF48264">
    <property type="entry name" value="Cytochrome P450"/>
    <property type="match status" value="1"/>
</dbReference>
<comment type="caution">
    <text evidence="9">The sequence shown here is derived from an EMBL/GenBank/DDBJ whole genome shotgun (WGS) entry which is preliminary data.</text>
</comment>
<dbReference type="Gene3D" id="1.10.630.10">
    <property type="entry name" value="Cytochrome P450"/>
    <property type="match status" value="1"/>
</dbReference>
<keyword evidence="6" id="KW-0408">Iron</keyword>
<dbReference type="GO" id="GO:0020037">
    <property type="term" value="F:heme binding"/>
    <property type="evidence" value="ECO:0007669"/>
    <property type="project" value="InterPro"/>
</dbReference>
<dbReference type="InterPro" id="IPR036396">
    <property type="entry name" value="Cyt_P450_sf"/>
</dbReference>
<evidence type="ECO:0000313" key="9">
    <source>
        <dbReference type="EMBL" id="TVY85886.1"/>
    </source>
</evidence>
<keyword evidence="8" id="KW-0812">Transmembrane</keyword>
<dbReference type="Pfam" id="PF00067">
    <property type="entry name" value="p450"/>
    <property type="match status" value="1"/>
</dbReference>